<dbReference type="CDD" id="cd05247">
    <property type="entry name" value="UDP_G4E_1_SDR_e"/>
    <property type="match status" value="1"/>
</dbReference>
<evidence type="ECO:0000256" key="5">
    <source>
        <dbReference type="ARBA" id="ARBA00013189"/>
    </source>
</evidence>
<evidence type="ECO:0000256" key="10">
    <source>
        <dbReference type="RuleBase" id="RU366046"/>
    </source>
</evidence>
<comment type="cofactor">
    <cofactor evidence="2 10">
        <name>NAD(+)</name>
        <dbReference type="ChEBI" id="CHEBI:57540"/>
    </cofactor>
</comment>
<evidence type="ECO:0000256" key="3">
    <source>
        <dbReference type="ARBA" id="ARBA00004947"/>
    </source>
</evidence>
<feature type="domain" description="NAD-dependent epimerase/dehydratase" evidence="11">
    <location>
        <begin position="5"/>
        <end position="253"/>
    </location>
</feature>
<sequence>MNKKVLVTGGAGYIGSHVVRQLGEAGYDVVVYDNCSTGLPQAVLHGELIIGDLSDTVFLRQAFCKHKFSAVLHFAASLIVPESVARPLEYYTNNTRNTLNLLQCCKITGVNQIVFSSTAAVYGEPKENPVTELTPTQPINPYGRSKLMSEWMIQDYGTTSDLRYVILRYFNVAGAEPGGRLGQMSDNATHLIKVACDAALGNRPELKVFGTNFPTPDGTAIRDYIHIEDLATAHVDALRYLEQANQSETFNCGYGKGYSVQQVIERVKAISGADFPVIETSPRPGDPVSVVACGNKIRQLLDWQPKYNDLDTIIRTTLDWETKHKNLFNIRELKVKKLEKLAPI</sequence>
<dbReference type="SUPFAM" id="SSF51735">
    <property type="entry name" value="NAD(P)-binding Rossmann-fold domains"/>
    <property type="match status" value="1"/>
</dbReference>
<evidence type="ECO:0000256" key="6">
    <source>
        <dbReference type="ARBA" id="ARBA00018569"/>
    </source>
</evidence>
<dbReference type="InterPro" id="IPR005886">
    <property type="entry name" value="UDP_G4E"/>
</dbReference>
<accession>A0A3S1A7L9</accession>
<dbReference type="EC" id="5.1.3.2" evidence="5 10"/>
<evidence type="ECO:0000259" key="11">
    <source>
        <dbReference type="Pfam" id="PF01370"/>
    </source>
</evidence>
<name>A0A3S1A7L9_9CYAN</name>
<comment type="similarity">
    <text evidence="4 10">Belongs to the NAD(P)-dependent epimerase/dehydratase family.</text>
</comment>
<dbReference type="GO" id="GO:0033499">
    <property type="term" value="P:galactose catabolic process via UDP-galactose, Leloir pathway"/>
    <property type="evidence" value="ECO:0007669"/>
    <property type="project" value="TreeGrafter"/>
</dbReference>
<evidence type="ECO:0000313" key="13">
    <source>
        <dbReference type="Proteomes" id="UP000271624"/>
    </source>
</evidence>
<dbReference type="RefSeq" id="WP_127087069.1">
    <property type="nucleotide sequence ID" value="NZ_RSCL01000043.1"/>
</dbReference>
<evidence type="ECO:0000256" key="1">
    <source>
        <dbReference type="ARBA" id="ARBA00000083"/>
    </source>
</evidence>
<keyword evidence="13" id="KW-1185">Reference proteome</keyword>
<comment type="catalytic activity">
    <reaction evidence="1 10">
        <text>UDP-alpha-D-glucose = UDP-alpha-D-galactose</text>
        <dbReference type="Rhea" id="RHEA:22168"/>
        <dbReference type="ChEBI" id="CHEBI:58885"/>
        <dbReference type="ChEBI" id="CHEBI:66914"/>
        <dbReference type="EC" id="5.1.3.2"/>
    </reaction>
</comment>
<dbReference type="Gene3D" id="3.90.25.10">
    <property type="entry name" value="UDP-galactose 4-epimerase, domain 1"/>
    <property type="match status" value="1"/>
</dbReference>
<dbReference type="PANTHER" id="PTHR43725:SF53">
    <property type="entry name" value="UDP-ARABINOSE 4-EPIMERASE 1"/>
    <property type="match status" value="1"/>
</dbReference>
<dbReference type="NCBIfam" id="TIGR01179">
    <property type="entry name" value="galE"/>
    <property type="match status" value="1"/>
</dbReference>
<dbReference type="PANTHER" id="PTHR43725">
    <property type="entry name" value="UDP-GLUCOSE 4-EPIMERASE"/>
    <property type="match status" value="1"/>
</dbReference>
<protein>
    <recommendedName>
        <fullName evidence="6 10">UDP-glucose 4-epimerase</fullName>
        <ecNumber evidence="5 10">5.1.3.2</ecNumber>
    </recommendedName>
</protein>
<dbReference type="InterPro" id="IPR001509">
    <property type="entry name" value="Epimerase_deHydtase"/>
</dbReference>
<dbReference type="EMBL" id="RSCL01000043">
    <property type="protein sequence ID" value="RUS95240.1"/>
    <property type="molecule type" value="Genomic_DNA"/>
</dbReference>
<evidence type="ECO:0000256" key="9">
    <source>
        <dbReference type="ARBA" id="ARBA00023277"/>
    </source>
</evidence>
<evidence type="ECO:0000256" key="2">
    <source>
        <dbReference type="ARBA" id="ARBA00001911"/>
    </source>
</evidence>
<dbReference type="Pfam" id="PF01370">
    <property type="entry name" value="Epimerase"/>
    <property type="match status" value="1"/>
</dbReference>
<dbReference type="GO" id="GO:0003978">
    <property type="term" value="F:UDP-glucose 4-epimerase activity"/>
    <property type="evidence" value="ECO:0007669"/>
    <property type="project" value="UniProtKB-UniRule"/>
</dbReference>
<proteinExistence type="inferred from homology"/>
<keyword evidence="7 10" id="KW-0520">NAD</keyword>
<comment type="caution">
    <text evidence="12">The sequence shown here is derived from an EMBL/GenBank/DDBJ whole genome shotgun (WGS) entry which is preliminary data.</text>
</comment>
<gene>
    <name evidence="12" type="primary">galE</name>
    <name evidence="12" type="ORF">DSM106972_091170</name>
</gene>
<evidence type="ECO:0000256" key="7">
    <source>
        <dbReference type="ARBA" id="ARBA00023027"/>
    </source>
</evidence>
<evidence type="ECO:0000256" key="8">
    <source>
        <dbReference type="ARBA" id="ARBA00023235"/>
    </source>
</evidence>
<dbReference type="OrthoDB" id="9801785at2"/>
<dbReference type="InterPro" id="IPR036291">
    <property type="entry name" value="NAD(P)-bd_dom_sf"/>
</dbReference>
<evidence type="ECO:0000256" key="4">
    <source>
        <dbReference type="ARBA" id="ARBA00007637"/>
    </source>
</evidence>
<keyword evidence="8 10" id="KW-0413">Isomerase</keyword>
<reference evidence="12" key="2">
    <citation type="journal article" date="2019" name="Genome Biol. Evol.">
        <title>Day and night: Metabolic profiles and evolutionary relationships of six axenic non-marine cyanobacteria.</title>
        <authorList>
            <person name="Will S.E."/>
            <person name="Henke P."/>
            <person name="Boedeker C."/>
            <person name="Huang S."/>
            <person name="Brinkmann H."/>
            <person name="Rohde M."/>
            <person name="Jarek M."/>
            <person name="Friedl T."/>
            <person name="Seufert S."/>
            <person name="Schumacher M."/>
            <person name="Overmann J."/>
            <person name="Neumann-Schaal M."/>
            <person name="Petersen J."/>
        </authorList>
    </citation>
    <scope>NUCLEOTIDE SEQUENCE [LARGE SCALE GENOMIC DNA]</scope>
    <source>
        <strain evidence="12">PCC 7102</strain>
    </source>
</reference>
<dbReference type="AlphaFoldDB" id="A0A3S1A7L9"/>
<dbReference type="Proteomes" id="UP000271624">
    <property type="component" value="Unassembled WGS sequence"/>
</dbReference>
<organism evidence="12 13">
    <name type="scientific">Dulcicalothrix desertica PCC 7102</name>
    <dbReference type="NCBI Taxonomy" id="232991"/>
    <lineage>
        <taxon>Bacteria</taxon>
        <taxon>Bacillati</taxon>
        <taxon>Cyanobacteriota</taxon>
        <taxon>Cyanophyceae</taxon>
        <taxon>Nostocales</taxon>
        <taxon>Calotrichaceae</taxon>
        <taxon>Dulcicalothrix</taxon>
    </lineage>
</organism>
<comment type="pathway">
    <text evidence="3 10">Carbohydrate metabolism; galactose metabolism.</text>
</comment>
<keyword evidence="9 10" id="KW-0119">Carbohydrate metabolism</keyword>
<comment type="subunit">
    <text evidence="10">Homodimer.</text>
</comment>
<dbReference type="Gene3D" id="3.40.50.720">
    <property type="entry name" value="NAD(P)-binding Rossmann-like Domain"/>
    <property type="match status" value="1"/>
</dbReference>
<reference evidence="12" key="1">
    <citation type="submission" date="2018-12" db="EMBL/GenBank/DDBJ databases">
        <authorList>
            <person name="Will S."/>
            <person name="Neumann-Schaal M."/>
            <person name="Henke P."/>
        </authorList>
    </citation>
    <scope>NUCLEOTIDE SEQUENCE</scope>
    <source>
        <strain evidence="12">PCC 7102</strain>
    </source>
</reference>
<evidence type="ECO:0000313" key="12">
    <source>
        <dbReference type="EMBL" id="RUS95240.1"/>
    </source>
</evidence>
<dbReference type="UniPathway" id="UPA00214"/>